<accession>A0A1W6YLQ7</accession>
<proteinExistence type="predicted"/>
<sequence length="345" mass="37228">MTSCRPPAWRRAWSSRRSPGRSRIPTNGAARSRSSSSPSCLCIMASAGCEEDFGHAECAARQGRAHSSRAVSNNQLPRTPRQPRTQRAAAALHGRDSMTTAFQSADRDAYRHHVAPKGVLRLGLYRGSPSSYVEDRASGEPRGVGYLIGQCLAEQLELPFSPCIFDSNADVLSAMKAQDIDLMFTNATEARKQFISFAPVLLEVGKSILAPAASALHQLAELDERGYRIGFSKGSTTGTEFGKLFPLAEVVAVDDLVSAASLLQAGRLDGFATNKAILLKLAASMPDARLLPDDWGKEQYALGVPLAHDEARPLLTAFSHWLASSGKLEQYTEVSGFQGARSAHR</sequence>
<dbReference type="Gene3D" id="3.40.190.10">
    <property type="entry name" value="Periplasmic binding protein-like II"/>
    <property type="match status" value="2"/>
</dbReference>
<dbReference type="PANTHER" id="PTHR35936:SF17">
    <property type="entry name" value="ARGININE-BINDING EXTRACELLULAR PROTEIN ARTP"/>
    <property type="match status" value="1"/>
</dbReference>
<dbReference type="SMART" id="SM00062">
    <property type="entry name" value="PBPb"/>
    <property type="match status" value="1"/>
</dbReference>
<evidence type="ECO:0000313" key="5">
    <source>
        <dbReference type="Proteomes" id="UP000194151"/>
    </source>
</evidence>
<dbReference type="PANTHER" id="PTHR35936">
    <property type="entry name" value="MEMBRANE-BOUND LYTIC MUREIN TRANSGLYCOSYLASE F"/>
    <property type="match status" value="1"/>
</dbReference>
<feature type="compositionally biased region" description="Low complexity" evidence="2">
    <location>
        <begin position="75"/>
        <end position="85"/>
    </location>
</feature>
<feature type="domain" description="Solute-binding protein family 3/N-terminal" evidence="3">
    <location>
        <begin position="119"/>
        <end position="341"/>
    </location>
</feature>
<protein>
    <recommendedName>
        <fullName evidence="3">Solute-binding protein family 3/N-terminal domain-containing protein</fullName>
    </recommendedName>
</protein>
<dbReference type="Proteomes" id="UP000194151">
    <property type="component" value="Chromosome"/>
</dbReference>
<dbReference type="InterPro" id="IPR001638">
    <property type="entry name" value="Solute-binding_3/MltF_N"/>
</dbReference>
<keyword evidence="5" id="KW-1185">Reference proteome</keyword>
<keyword evidence="1" id="KW-0732">Signal</keyword>
<evidence type="ECO:0000259" key="3">
    <source>
        <dbReference type="SMART" id="SM00062"/>
    </source>
</evidence>
<name>A0A1W6YLQ7_9BORD</name>
<dbReference type="KEGG" id="bgv:CAL12_14550"/>
<gene>
    <name evidence="4" type="ORF">CAL12_14550</name>
</gene>
<organism evidence="4 5">
    <name type="scientific">Bordetella genomosp. 8</name>
    <dbReference type="NCBI Taxonomy" id="1416806"/>
    <lineage>
        <taxon>Bacteria</taxon>
        <taxon>Pseudomonadati</taxon>
        <taxon>Pseudomonadota</taxon>
        <taxon>Betaproteobacteria</taxon>
        <taxon>Burkholderiales</taxon>
        <taxon>Alcaligenaceae</taxon>
        <taxon>Bordetella</taxon>
    </lineage>
</organism>
<dbReference type="STRING" id="1416806.CAL12_14550"/>
<dbReference type="SUPFAM" id="SSF53850">
    <property type="entry name" value="Periplasmic binding protein-like II"/>
    <property type="match status" value="1"/>
</dbReference>
<dbReference type="AlphaFoldDB" id="A0A1W6YLQ7"/>
<dbReference type="EMBL" id="CP021108">
    <property type="protein sequence ID" value="ARP81914.1"/>
    <property type="molecule type" value="Genomic_DNA"/>
</dbReference>
<reference evidence="4 5" key="1">
    <citation type="submission" date="2017-05" db="EMBL/GenBank/DDBJ databases">
        <title>Complete and WGS of Bordetella genogroups.</title>
        <authorList>
            <person name="Spilker T."/>
            <person name="LiPuma J."/>
        </authorList>
    </citation>
    <scope>NUCLEOTIDE SEQUENCE [LARGE SCALE GENOMIC DNA]</scope>
    <source>
        <strain evidence="4 5">AU19157</strain>
    </source>
</reference>
<evidence type="ECO:0000313" key="4">
    <source>
        <dbReference type="EMBL" id="ARP81914.1"/>
    </source>
</evidence>
<evidence type="ECO:0000256" key="2">
    <source>
        <dbReference type="SAM" id="MobiDB-lite"/>
    </source>
</evidence>
<feature type="region of interest" description="Disordered" evidence="2">
    <location>
        <begin position="1"/>
        <end position="37"/>
    </location>
</feature>
<evidence type="ECO:0000256" key="1">
    <source>
        <dbReference type="ARBA" id="ARBA00022729"/>
    </source>
</evidence>
<feature type="region of interest" description="Disordered" evidence="2">
    <location>
        <begin position="64"/>
        <end position="85"/>
    </location>
</feature>